<sequence>MNRFAELLDRLAYEPGRNNKLRLITSYFHEVGDPDRGYALAALTGALSFKHAKPALIRDLIAARTDPVLFGLSYDYVGDLSETVALMWPKGVVNNDKSFPGYPSPQPSPASAFAEASADRRGEGAQQRTRQSTNTTTDNNFGSDGRTSLSVPSPLLSAEASAKADAGEGQGGGYPGRDNDESLRPRNHNNPPPPTLTEVVTTLRTLGKTELPAQLTRWLDELDETGRWALLKLVTGALRIGISARLAKTAAAALGDKDPHEVELIWPGLSPPYLDLFAWLEGRTEKPVNRDPAPFRPVMLAHAIEGTDFATLDPADYIAEWKWDGIRVQAVAGRDDRGHITARLYSRTGEDITGSFPDLVPALRLPGAIDGELLILRDGRVQSFNVLQQRLNRKVVSPKLIKDFPIHLRAYDLLGDDENDLRELPFAERRERLETFVRKLDDPRIDLSPTVPFASWEALTAARADPVSAGAGEDAAAVEGVMLKRRDAPYLPGRPKGQWWKWKRDPHIIDAVLMYAQRGHGKRSSYYSDYTFGVWTEGDSGDELVPVGKAYFGFTDEELLQIDRFVRRNTTEKFGPVRHVVHEPYKGLVLEVAFEGLQRSPRHKSGVAMRFPRISRLRWDKPPREADRLETLEKMLKTEAAELEA</sequence>
<dbReference type="OrthoDB" id="9767858at2"/>
<dbReference type="GO" id="GO:0051301">
    <property type="term" value="P:cell division"/>
    <property type="evidence" value="ECO:0007669"/>
    <property type="project" value="UniProtKB-KW"/>
</dbReference>
<keyword evidence="8" id="KW-0067">ATP-binding</keyword>
<evidence type="ECO:0000256" key="5">
    <source>
        <dbReference type="ARBA" id="ARBA00022723"/>
    </source>
</evidence>
<dbReference type="NCBIfam" id="NF006701">
    <property type="entry name" value="PRK09247.1"/>
    <property type="match status" value="1"/>
</dbReference>
<dbReference type="PANTHER" id="PTHR45674">
    <property type="entry name" value="DNA LIGASE 1/3 FAMILY MEMBER"/>
    <property type="match status" value="1"/>
</dbReference>
<keyword evidence="11" id="KW-0234">DNA repair</keyword>
<dbReference type="InterPro" id="IPR012340">
    <property type="entry name" value="NA-bd_OB-fold"/>
</dbReference>
<dbReference type="AlphaFoldDB" id="A0A176YR77"/>
<comment type="catalytic activity">
    <reaction evidence="13">
        <text>ATP + (deoxyribonucleotide)n-3'-hydroxyl + 5'-phospho-(deoxyribonucleotide)m = (deoxyribonucleotide)n+m + AMP + diphosphate.</text>
        <dbReference type="EC" id="6.5.1.1"/>
    </reaction>
</comment>
<evidence type="ECO:0000313" key="16">
    <source>
        <dbReference type="EMBL" id="OAF10190.1"/>
    </source>
</evidence>
<dbReference type="GO" id="GO:0003677">
    <property type="term" value="F:DNA binding"/>
    <property type="evidence" value="ECO:0007669"/>
    <property type="project" value="InterPro"/>
</dbReference>
<evidence type="ECO:0000256" key="2">
    <source>
        <dbReference type="ARBA" id="ARBA00022598"/>
    </source>
</evidence>
<dbReference type="Proteomes" id="UP000076959">
    <property type="component" value="Unassembled WGS sequence"/>
</dbReference>
<proteinExistence type="predicted"/>
<dbReference type="GO" id="GO:0006260">
    <property type="term" value="P:DNA replication"/>
    <property type="evidence" value="ECO:0007669"/>
    <property type="project" value="UniProtKB-KW"/>
</dbReference>
<evidence type="ECO:0000256" key="9">
    <source>
        <dbReference type="ARBA" id="ARBA00022842"/>
    </source>
</evidence>
<keyword evidence="4" id="KW-0235">DNA replication</keyword>
<keyword evidence="5" id="KW-0479">Metal-binding</keyword>
<dbReference type="RefSeq" id="WP_063699761.1">
    <property type="nucleotide sequence ID" value="NZ_LUUB01000053.1"/>
</dbReference>
<evidence type="ECO:0000256" key="13">
    <source>
        <dbReference type="ARBA" id="ARBA00034003"/>
    </source>
</evidence>
<dbReference type="InterPro" id="IPR016059">
    <property type="entry name" value="DNA_ligase_ATP-dep_CS"/>
</dbReference>
<dbReference type="InterPro" id="IPR036599">
    <property type="entry name" value="DNA_ligase_N_sf"/>
</dbReference>
<dbReference type="PANTHER" id="PTHR45674:SF13">
    <property type="entry name" value="DNA LIGASE-RELATED"/>
    <property type="match status" value="1"/>
</dbReference>
<dbReference type="NCBIfam" id="TIGR04120">
    <property type="entry name" value="DNA_lig_bact"/>
    <property type="match status" value="1"/>
</dbReference>
<evidence type="ECO:0000256" key="6">
    <source>
        <dbReference type="ARBA" id="ARBA00022741"/>
    </source>
</evidence>
<gene>
    <name evidence="16" type="ORF">AYJ54_10880</name>
</gene>
<dbReference type="Gene3D" id="3.30.470.30">
    <property type="entry name" value="DNA ligase/mRNA capping enzyme"/>
    <property type="match status" value="1"/>
</dbReference>
<name>A0A176YR77_9BRAD</name>
<dbReference type="InterPro" id="IPR050191">
    <property type="entry name" value="ATP-dep_DNA_ligase"/>
</dbReference>
<dbReference type="GO" id="GO:0003910">
    <property type="term" value="F:DNA ligase (ATP) activity"/>
    <property type="evidence" value="ECO:0007669"/>
    <property type="project" value="UniProtKB-EC"/>
</dbReference>
<dbReference type="EMBL" id="LUUB01000053">
    <property type="protein sequence ID" value="OAF10190.1"/>
    <property type="molecule type" value="Genomic_DNA"/>
</dbReference>
<evidence type="ECO:0000256" key="8">
    <source>
        <dbReference type="ARBA" id="ARBA00022840"/>
    </source>
</evidence>
<keyword evidence="17" id="KW-1185">Reference proteome</keyword>
<dbReference type="Gene3D" id="2.40.50.140">
    <property type="entry name" value="Nucleic acid-binding proteins"/>
    <property type="match status" value="1"/>
</dbReference>
<keyword evidence="7" id="KW-0227">DNA damage</keyword>
<dbReference type="FunFam" id="3.30.470.30:FF:000024">
    <property type="entry name" value="ATP-dependent DNA ligase"/>
    <property type="match status" value="1"/>
</dbReference>
<keyword evidence="10" id="KW-0233">DNA recombination</keyword>
<keyword evidence="6" id="KW-0547">Nucleotide-binding</keyword>
<evidence type="ECO:0000256" key="10">
    <source>
        <dbReference type="ARBA" id="ARBA00023172"/>
    </source>
</evidence>
<evidence type="ECO:0000256" key="7">
    <source>
        <dbReference type="ARBA" id="ARBA00022763"/>
    </source>
</evidence>
<dbReference type="Gene3D" id="1.10.3260.10">
    <property type="entry name" value="DNA ligase, ATP-dependent, N-terminal domain"/>
    <property type="match status" value="1"/>
</dbReference>
<dbReference type="Pfam" id="PF01068">
    <property type="entry name" value="DNA_ligase_A_M"/>
    <property type="match status" value="1"/>
</dbReference>
<dbReference type="GO" id="GO:0006281">
    <property type="term" value="P:DNA repair"/>
    <property type="evidence" value="ECO:0007669"/>
    <property type="project" value="UniProtKB-KW"/>
</dbReference>
<evidence type="ECO:0000256" key="12">
    <source>
        <dbReference type="ARBA" id="ARBA00023306"/>
    </source>
</evidence>
<dbReference type="GO" id="GO:0046872">
    <property type="term" value="F:metal ion binding"/>
    <property type="evidence" value="ECO:0007669"/>
    <property type="project" value="UniProtKB-KW"/>
</dbReference>
<dbReference type="SUPFAM" id="SSF56091">
    <property type="entry name" value="DNA ligase/mRNA capping enzyme, catalytic domain"/>
    <property type="match status" value="1"/>
</dbReference>
<feature type="region of interest" description="Disordered" evidence="14">
    <location>
        <begin position="99"/>
        <end position="195"/>
    </location>
</feature>
<dbReference type="InterPro" id="IPR012309">
    <property type="entry name" value="DNA_ligase_ATP-dep_C"/>
</dbReference>
<evidence type="ECO:0000256" key="14">
    <source>
        <dbReference type="SAM" id="MobiDB-lite"/>
    </source>
</evidence>
<evidence type="ECO:0000256" key="1">
    <source>
        <dbReference type="ARBA" id="ARBA00012727"/>
    </source>
</evidence>
<evidence type="ECO:0000313" key="17">
    <source>
        <dbReference type="Proteomes" id="UP000076959"/>
    </source>
</evidence>
<protein>
    <recommendedName>
        <fullName evidence="1">DNA ligase (ATP)</fullName>
        <ecNumber evidence="1">6.5.1.1</ecNumber>
    </recommendedName>
</protein>
<keyword evidence="3" id="KW-0132">Cell division</keyword>
<dbReference type="GO" id="GO:0005524">
    <property type="term" value="F:ATP binding"/>
    <property type="evidence" value="ECO:0007669"/>
    <property type="project" value="UniProtKB-KW"/>
</dbReference>
<reference evidence="16 17" key="1">
    <citation type="submission" date="2016-03" db="EMBL/GenBank/DDBJ databases">
        <title>Draft Genome Sequence of the Strain BR 10245 (Bradyrhizobium sp.) isolated from nodules of Centrolobium paraense.</title>
        <authorList>
            <person name="Simoes-Araujo J.L.Sr."/>
            <person name="Barauna A.C."/>
            <person name="Silva K."/>
            <person name="Zilli J.E."/>
        </authorList>
    </citation>
    <scope>NUCLEOTIDE SEQUENCE [LARGE SCALE GENOMIC DNA]</scope>
    <source>
        <strain evidence="16 17">BR 10245</strain>
    </source>
</reference>
<feature type="domain" description="ATP-dependent DNA ligase family profile" evidence="15">
    <location>
        <begin position="399"/>
        <end position="536"/>
    </location>
</feature>
<dbReference type="GO" id="GO:0006310">
    <property type="term" value="P:DNA recombination"/>
    <property type="evidence" value="ECO:0007669"/>
    <property type="project" value="UniProtKB-KW"/>
</dbReference>
<dbReference type="CDD" id="cd07897">
    <property type="entry name" value="Adenylation_DNA_ligase_Bac1"/>
    <property type="match status" value="1"/>
</dbReference>
<dbReference type="STRING" id="1505087.AYJ54_10880"/>
<dbReference type="EC" id="6.5.1.1" evidence="1"/>
<dbReference type="PROSITE" id="PS00697">
    <property type="entry name" value="DNA_LIGASE_A1"/>
    <property type="match status" value="1"/>
</dbReference>
<feature type="compositionally biased region" description="Polar residues" evidence="14">
    <location>
        <begin position="141"/>
        <end position="151"/>
    </location>
</feature>
<keyword evidence="12" id="KW-0131">Cell cycle</keyword>
<accession>A0A176YR77</accession>
<keyword evidence="2 16" id="KW-0436">Ligase</keyword>
<comment type="caution">
    <text evidence="16">The sequence shown here is derived from an EMBL/GenBank/DDBJ whole genome shotgun (WGS) entry which is preliminary data.</text>
</comment>
<evidence type="ECO:0000259" key="15">
    <source>
        <dbReference type="PROSITE" id="PS50160"/>
    </source>
</evidence>
<dbReference type="InterPro" id="IPR012310">
    <property type="entry name" value="DNA_ligase_ATP-dep_cent"/>
</dbReference>
<feature type="compositionally biased region" description="Low complexity" evidence="14">
    <location>
        <begin position="126"/>
        <end position="140"/>
    </location>
</feature>
<dbReference type="InterPro" id="IPR026333">
    <property type="entry name" value="ATP_dep_DNA_lig_pp_1105_fam"/>
</dbReference>
<dbReference type="Pfam" id="PF04679">
    <property type="entry name" value="DNA_ligase_A_C"/>
    <property type="match status" value="1"/>
</dbReference>
<dbReference type="PROSITE" id="PS50160">
    <property type="entry name" value="DNA_LIGASE_A3"/>
    <property type="match status" value="1"/>
</dbReference>
<dbReference type="FunFam" id="2.40.50.140:FF:000228">
    <property type="entry name" value="ATP-dependent DNA ligase"/>
    <property type="match status" value="1"/>
</dbReference>
<organism evidence="16 17">
    <name type="scientific">Bradyrhizobium centrolobii</name>
    <dbReference type="NCBI Taxonomy" id="1505087"/>
    <lineage>
        <taxon>Bacteria</taxon>
        <taxon>Pseudomonadati</taxon>
        <taxon>Pseudomonadota</taxon>
        <taxon>Alphaproteobacteria</taxon>
        <taxon>Hyphomicrobiales</taxon>
        <taxon>Nitrobacteraceae</taxon>
        <taxon>Bradyrhizobium</taxon>
    </lineage>
</organism>
<dbReference type="CDD" id="cd07972">
    <property type="entry name" value="OBF_DNA_ligase_Arch_LigB"/>
    <property type="match status" value="1"/>
</dbReference>
<evidence type="ECO:0000256" key="11">
    <source>
        <dbReference type="ARBA" id="ARBA00023204"/>
    </source>
</evidence>
<evidence type="ECO:0000256" key="4">
    <source>
        <dbReference type="ARBA" id="ARBA00022705"/>
    </source>
</evidence>
<keyword evidence="9" id="KW-0460">Magnesium</keyword>
<dbReference type="SUPFAM" id="SSF50249">
    <property type="entry name" value="Nucleic acid-binding proteins"/>
    <property type="match status" value="1"/>
</dbReference>
<evidence type="ECO:0000256" key="3">
    <source>
        <dbReference type="ARBA" id="ARBA00022618"/>
    </source>
</evidence>